<evidence type="ECO:0000256" key="5">
    <source>
        <dbReference type="ARBA" id="ARBA00022989"/>
    </source>
</evidence>
<reference evidence="9 10" key="1">
    <citation type="submission" date="2021-06" db="EMBL/GenBank/DDBJ databases">
        <title>Bacillus sp. RD4P76, an endophyte from a halophyte.</title>
        <authorList>
            <person name="Sun J.-Q."/>
        </authorList>
    </citation>
    <scope>NUCLEOTIDE SEQUENCE [LARGE SCALE GENOMIC DNA]</scope>
    <source>
        <strain evidence="9 10">CGMCC 1.15917</strain>
    </source>
</reference>
<keyword evidence="2 7" id="KW-0813">Transport</keyword>
<comment type="similarity">
    <text evidence="7">Belongs to the binding-protein-dependent transport system permease family.</text>
</comment>
<feature type="transmembrane region" description="Helical" evidence="7">
    <location>
        <begin position="12"/>
        <end position="31"/>
    </location>
</feature>
<gene>
    <name evidence="9" type="ORF">KS419_02825</name>
</gene>
<keyword evidence="6 7" id="KW-0472">Membrane</keyword>
<comment type="subcellular location">
    <subcellularLocation>
        <location evidence="1 7">Cell membrane</location>
        <topology evidence="1 7">Multi-pass membrane protein</topology>
    </subcellularLocation>
</comment>
<evidence type="ECO:0000313" key="9">
    <source>
        <dbReference type="EMBL" id="MBU9710677.1"/>
    </source>
</evidence>
<evidence type="ECO:0000313" key="10">
    <source>
        <dbReference type="Proteomes" id="UP000784880"/>
    </source>
</evidence>
<keyword evidence="4 7" id="KW-0812">Transmembrane</keyword>
<feature type="domain" description="ABC transmembrane type-1" evidence="8">
    <location>
        <begin position="67"/>
        <end position="279"/>
    </location>
</feature>
<dbReference type="InterPro" id="IPR051393">
    <property type="entry name" value="ABC_transporter_permease"/>
</dbReference>
<sequence>MKKRLRTKLHTWFFLLPSLVFLILFTFYPMIQTLIQSFTHTFRGETFFVGMENYLMLKDDKVFWKVMGNTVTFVLAVVPISMALALSMALFLNRKFIGSGIMRAVFFYPAIIPSVAIANIWLFVYTPNFGLLSQFLSLFGISSLNILGNTETVLWGTIVMAIWKEAGFYMIFYLAGLQNLSKEIYESTKLDGANSWQSFSRITFPLLMPTTLFVLILATTNAFKLVDHLVVMTGGGPNNASNLLLFYIYQTAFSYWNDSKAAVLTIIFLVILLSIAVFQLVVLERKIHYR</sequence>
<accession>A0ABS6JCU3</accession>
<dbReference type="InterPro" id="IPR000515">
    <property type="entry name" value="MetI-like"/>
</dbReference>
<feature type="transmembrane region" description="Helical" evidence="7">
    <location>
        <begin position="261"/>
        <end position="283"/>
    </location>
</feature>
<dbReference type="PANTHER" id="PTHR30193">
    <property type="entry name" value="ABC TRANSPORTER PERMEASE PROTEIN"/>
    <property type="match status" value="1"/>
</dbReference>
<evidence type="ECO:0000256" key="4">
    <source>
        <dbReference type="ARBA" id="ARBA00022692"/>
    </source>
</evidence>
<proteinExistence type="inferred from homology"/>
<keyword evidence="5 7" id="KW-1133">Transmembrane helix</keyword>
<evidence type="ECO:0000256" key="3">
    <source>
        <dbReference type="ARBA" id="ARBA00022475"/>
    </source>
</evidence>
<organism evidence="9 10">
    <name type="scientific">Evansella tamaricis</name>
    <dbReference type="NCBI Taxonomy" id="2069301"/>
    <lineage>
        <taxon>Bacteria</taxon>
        <taxon>Bacillati</taxon>
        <taxon>Bacillota</taxon>
        <taxon>Bacilli</taxon>
        <taxon>Bacillales</taxon>
        <taxon>Bacillaceae</taxon>
        <taxon>Evansella</taxon>
    </lineage>
</organism>
<dbReference type="CDD" id="cd06261">
    <property type="entry name" value="TM_PBP2"/>
    <property type="match status" value="1"/>
</dbReference>
<comment type="caution">
    <text evidence="9">The sequence shown here is derived from an EMBL/GenBank/DDBJ whole genome shotgun (WGS) entry which is preliminary data.</text>
</comment>
<name>A0ABS6JCU3_9BACI</name>
<dbReference type="Pfam" id="PF00528">
    <property type="entry name" value="BPD_transp_1"/>
    <property type="match status" value="1"/>
</dbReference>
<dbReference type="Proteomes" id="UP000784880">
    <property type="component" value="Unassembled WGS sequence"/>
</dbReference>
<keyword evidence="10" id="KW-1185">Reference proteome</keyword>
<dbReference type="PROSITE" id="PS50928">
    <property type="entry name" value="ABC_TM1"/>
    <property type="match status" value="1"/>
</dbReference>
<dbReference type="EMBL" id="JAHQCS010000044">
    <property type="protein sequence ID" value="MBU9710677.1"/>
    <property type="molecule type" value="Genomic_DNA"/>
</dbReference>
<feature type="transmembrane region" description="Helical" evidence="7">
    <location>
        <begin position="154"/>
        <end position="176"/>
    </location>
</feature>
<evidence type="ECO:0000256" key="7">
    <source>
        <dbReference type="RuleBase" id="RU363032"/>
    </source>
</evidence>
<dbReference type="PANTHER" id="PTHR30193:SF37">
    <property type="entry name" value="INNER MEMBRANE ABC TRANSPORTER PERMEASE PROTEIN YCJO"/>
    <property type="match status" value="1"/>
</dbReference>
<evidence type="ECO:0000256" key="1">
    <source>
        <dbReference type="ARBA" id="ARBA00004651"/>
    </source>
</evidence>
<feature type="transmembrane region" description="Helical" evidence="7">
    <location>
        <begin position="196"/>
        <end position="217"/>
    </location>
</feature>
<evidence type="ECO:0000256" key="2">
    <source>
        <dbReference type="ARBA" id="ARBA00022448"/>
    </source>
</evidence>
<keyword evidence="3" id="KW-1003">Cell membrane</keyword>
<feature type="transmembrane region" description="Helical" evidence="7">
    <location>
        <begin position="104"/>
        <end position="123"/>
    </location>
</feature>
<evidence type="ECO:0000256" key="6">
    <source>
        <dbReference type="ARBA" id="ARBA00023136"/>
    </source>
</evidence>
<protein>
    <submittedName>
        <fullName evidence="9">Sugar ABC transporter permease</fullName>
    </submittedName>
</protein>
<dbReference type="RefSeq" id="WP_217064573.1">
    <property type="nucleotide sequence ID" value="NZ_JAHQCS010000044.1"/>
</dbReference>
<evidence type="ECO:0000259" key="8">
    <source>
        <dbReference type="PROSITE" id="PS50928"/>
    </source>
</evidence>
<feature type="transmembrane region" description="Helical" evidence="7">
    <location>
        <begin position="71"/>
        <end position="92"/>
    </location>
</feature>